<gene>
    <name evidence="2" type="ORF">RRG08_038502</name>
</gene>
<feature type="region of interest" description="Disordered" evidence="1">
    <location>
        <begin position="37"/>
        <end position="77"/>
    </location>
</feature>
<comment type="caution">
    <text evidence="2">The sequence shown here is derived from an EMBL/GenBank/DDBJ whole genome shotgun (WGS) entry which is preliminary data.</text>
</comment>
<sequence length="118" mass="13270">MSWPALIEISNSKENIDEVIEFLTPLSITMISLGDLVGKRGQRKENEETGKTSDNEETKEATTEKQDKNLVAGSDSRASQKKLIYSHRLHLAGFQDSHKFMLNLELVTNDIRALEHSA</sequence>
<dbReference type="EMBL" id="JAWDGP010001837">
    <property type="protein sequence ID" value="KAK3787798.1"/>
    <property type="molecule type" value="Genomic_DNA"/>
</dbReference>
<proteinExistence type="predicted"/>
<dbReference type="Proteomes" id="UP001283361">
    <property type="component" value="Unassembled WGS sequence"/>
</dbReference>
<evidence type="ECO:0000256" key="1">
    <source>
        <dbReference type="SAM" id="MobiDB-lite"/>
    </source>
</evidence>
<protein>
    <submittedName>
        <fullName evidence="2">Uncharacterized protein</fullName>
    </submittedName>
</protein>
<keyword evidence="3" id="KW-1185">Reference proteome</keyword>
<evidence type="ECO:0000313" key="2">
    <source>
        <dbReference type="EMBL" id="KAK3787798.1"/>
    </source>
</evidence>
<accession>A0AAE1DZY8</accession>
<name>A0AAE1DZY8_9GAST</name>
<dbReference type="AlphaFoldDB" id="A0AAE1DZY8"/>
<feature type="compositionally biased region" description="Basic and acidic residues" evidence="1">
    <location>
        <begin position="43"/>
        <end position="68"/>
    </location>
</feature>
<evidence type="ECO:0000313" key="3">
    <source>
        <dbReference type="Proteomes" id="UP001283361"/>
    </source>
</evidence>
<reference evidence="2" key="1">
    <citation type="journal article" date="2023" name="G3 (Bethesda)">
        <title>A reference genome for the long-term kleptoplast-retaining sea slug Elysia crispata morphotype clarki.</title>
        <authorList>
            <person name="Eastman K.E."/>
            <person name="Pendleton A.L."/>
            <person name="Shaikh M.A."/>
            <person name="Suttiyut T."/>
            <person name="Ogas R."/>
            <person name="Tomko P."/>
            <person name="Gavelis G."/>
            <person name="Widhalm J.R."/>
            <person name="Wisecaver J.H."/>
        </authorList>
    </citation>
    <scope>NUCLEOTIDE SEQUENCE</scope>
    <source>
        <strain evidence="2">ECLA1</strain>
    </source>
</reference>
<organism evidence="2 3">
    <name type="scientific">Elysia crispata</name>
    <name type="common">lettuce slug</name>
    <dbReference type="NCBI Taxonomy" id="231223"/>
    <lineage>
        <taxon>Eukaryota</taxon>
        <taxon>Metazoa</taxon>
        <taxon>Spiralia</taxon>
        <taxon>Lophotrochozoa</taxon>
        <taxon>Mollusca</taxon>
        <taxon>Gastropoda</taxon>
        <taxon>Heterobranchia</taxon>
        <taxon>Euthyneura</taxon>
        <taxon>Panpulmonata</taxon>
        <taxon>Sacoglossa</taxon>
        <taxon>Placobranchoidea</taxon>
        <taxon>Plakobranchidae</taxon>
        <taxon>Elysia</taxon>
    </lineage>
</organism>